<evidence type="ECO:0000256" key="4">
    <source>
        <dbReference type="ARBA" id="ARBA00022967"/>
    </source>
</evidence>
<dbReference type="SUPFAM" id="SSF52540">
    <property type="entry name" value="P-loop containing nucleoside triphosphate hydrolases"/>
    <property type="match status" value="1"/>
</dbReference>
<keyword evidence="4" id="KW-1278">Translocase</keyword>
<keyword evidence="2" id="KW-1003">Cell membrane</keyword>
<reference evidence="6" key="1">
    <citation type="submission" date="2023-06" db="EMBL/GenBank/DDBJ databases">
        <title>Phylogenetic Diversity of Rhizobium strains.</title>
        <authorList>
            <person name="Moura F.T."/>
            <person name="Helene L.C.F."/>
            <person name="Hungria M."/>
        </authorList>
    </citation>
    <scope>NUCLEOTIDE SEQUENCE</scope>
    <source>
        <strain evidence="6">CCGE524</strain>
    </source>
</reference>
<evidence type="ECO:0000256" key="2">
    <source>
        <dbReference type="ARBA" id="ARBA00022475"/>
    </source>
</evidence>
<keyword evidence="3" id="KW-0997">Cell inner membrane</keyword>
<evidence type="ECO:0000256" key="5">
    <source>
        <dbReference type="ARBA" id="ARBA00023136"/>
    </source>
</evidence>
<dbReference type="InterPro" id="IPR027417">
    <property type="entry name" value="P-loop_NTPase"/>
</dbReference>
<dbReference type="InterPro" id="IPR047641">
    <property type="entry name" value="ABC_transpr_MalK/UgpC-like"/>
</dbReference>
<name>A0ABT7KG42_9HYPH</name>
<dbReference type="PANTHER" id="PTHR43875">
    <property type="entry name" value="MALTODEXTRIN IMPORT ATP-BINDING PROTEIN MSMX"/>
    <property type="match status" value="1"/>
</dbReference>
<evidence type="ECO:0000313" key="6">
    <source>
        <dbReference type="EMBL" id="MDL2406985.1"/>
    </source>
</evidence>
<sequence>MTTIYVTHDQVEAMAVSDRLTVMDRGSIVRFAPPQSIYAAPANAFVARFFGGFSLVSGTAHNDRFAVHEDGKLLSFCNGPSRVNPL</sequence>
<organism evidence="6 7">
    <name type="scientific">Rhizobium calliandrae</name>
    <dbReference type="NCBI Taxonomy" id="1312182"/>
    <lineage>
        <taxon>Bacteria</taxon>
        <taxon>Pseudomonadati</taxon>
        <taxon>Pseudomonadota</taxon>
        <taxon>Alphaproteobacteria</taxon>
        <taxon>Hyphomicrobiales</taxon>
        <taxon>Rhizobiaceae</taxon>
        <taxon>Rhizobium/Agrobacterium group</taxon>
        <taxon>Rhizobium</taxon>
    </lineage>
</organism>
<protein>
    <recommendedName>
        <fullName evidence="8">ABC transporter ATP-binding protein</fullName>
    </recommendedName>
</protein>
<dbReference type="RefSeq" id="WP_285880174.1">
    <property type="nucleotide sequence ID" value="NZ_JARFYN010000017.1"/>
</dbReference>
<comment type="subcellular location">
    <subcellularLocation>
        <location evidence="1">Cell inner membrane</location>
        <topology evidence="1">Peripheral membrane protein</topology>
    </subcellularLocation>
</comment>
<evidence type="ECO:0008006" key="8">
    <source>
        <dbReference type="Google" id="ProtNLM"/>
    </source>
</evidence>
<accession>A0ABT7KG42</accession>
<evidence type="ECO:0000256" key="3">
    <source>
        <dbReference type="ARBA" id="ARBA00022519"/>
    </source>
</evidence>
<proteinExistence type="predicted"/>
<dbReference type="Gene3D" id="3.40.50.300">
    <property type="entry name" value="P-loop containing nucleotide triphosphate hydrolases"/>
    <property type="match status" value="1"/>
</dbReference>
<gene>
    <name evidence="6" type="ORF">PY650_15200</name>
</gene>
<keyword evidence="5" id="KW-0472">Membrane</keyword>
<comment type="caution">
    <text evidence="6">The sequence shown here is derived from an EMBL/GenBank/DDBJ whole genome shotgun (WGS) entry which is preliminary data.</text>
</comment>
<keyword evidence="7" id="KW-1185">Reference proteome</keyword>
<dbReference type="EMBL" id="JARFYN010000017">
    <property type="protein sequence ID" value="MDL2406985.1"/>
    <property type="molecule type" value="Genomic_DNA"/>
</dbReference>
<evidence type="ECO:0000313" key="7">
    <source>
        <dbReference type="Proteomes" id="UP001172630"/>
    </source>
</evidence>
<dbReference type="Proteomes" id="UP001172630">
    <property type="component" value="Unassembled WGS sequence"/>
</dbReference>
<dbReference type="PANTHER" id="PTHR43875:SF15">
    <property type="entry name" value="TREHALOSE IMPORT ATP-BINDING PROTEIN SUGC"/>
    <property type="match status" value="1"/>
</dbReference>
<evidence type="ECO:0000256" key="1">
    <source>
        <dbReference type="ARBA" id="ARBA00004417"/>
    </source>
</evidence>